<dbReference type="SUPFAM" id="SSF52499">
    <property type="entry name" value="Isochorismatase-like hydrolases"/>
    <property type="match status" value="1"/>
</dbReference>
<proteinExistence type="predicted"/>
<dbReference type="Proteomes" id="UP000294830">
    <property type="component" value="Unassembled WGS sequence"/>
</dbReference>
<dbReference type="PANTHER" id="PTHR43540">
    <property type="entry name" value="PEROXYUREIDOACRYLATE/UREIDOACRYLATE AMIDOHYDROLASE-RELATED"/>
    <property type="match status" value="1"/>
</dbReference>
<evidence type="ECO:0000259" key="2">
    <source>
        <dbReference type="Pfam" id="PF00857"/>
    </source>
</evidence>
<dbReference type="Pfam" id="PF00857">
    <property type="entry name" value="Isochorismatase"/>
    <property type="match status" value="1"/>
</dbReference>
<comment type="caution">
    <text evidence="3">The sequence shown here is derived from an EMBL/GenBank/DDBJ whole genome shotgun (WGS) entry which is preliminary data.</text>
</comment>
<dbReference type="Gene3D" id="3.40.50.850">
    <property type="entry name" value="Isochorismatase-like"/>
    <property type="match status" value="1"/>
</dbReference>
<evidence type="ECO:0000313" key="4">
    <source>
        <dbReference type="Proteomes" id="UP000294830"/>
    </source>
</evidence>
<evidence type="ECO:0000313" key="3">
    <source>
        <dbReference type="EMBL" id="TCN68811.1"/>
    </source>
</evidence>
<dbReference type="EMBL" id="SLWB01000005">
    <property type="protein sequence ID" value="TCN68811.1"/>
    <property type="molecule type" value="Genomic_DNA"/>
</dbReference>
<keyword evidence="4" id="KW-1185">Reference proteome</keyword>
<sequence length="179" mass="20153">MKALLIIDMQVGLFTPSTPRYDAIGVISRINALSEKFRKSGYPVVFIQHDGSNQDYLYPSTPDWEILPSIIQKPKDIVVEKTANDAFYNTTLQNVLEAKGITELVITGFATDFCVDTTIRSALGKNYKITVVEDGHTTGNRPHLDAQTVIMHHNWIWSELSPTTHKLHVKPFDEVVVEI</sequence>
<name>A0A4R2EJU5_9BACT</name>
<keyword evidence="1" id="KW-0378">Hydrolase</keyword>
<dbReference type="AlphaFoldDB" id="A0A4R2EJU5"/>
<dbReference type="PANTHER" id="PTHR43540:SF14">
    <property type="entry name" value="ISOCHORISMATASE"/>
    <property type="match status" value="1"/>
</dbReference>
<dbReference type="InterPro" id="IPR050272">
    <property type="entry name" value="Isochorismatase-like_hydrls"/>
</dbReference>
<feature type="domain" description="Isochorismatase-like" evidence="2">
    <location>
        <begin position="3"/>
        <end position="146"/>
    </location>
</feature>
<dbReference type="InterPro" id="IPR036380">
    <property type="entry name" value="Isochorismatase-like_sf"/>
</dbReference>
<gene>
    <name evidence="3" type="ORF">CLV25_10512</name>
</gene>
<reference evidence="3 4" key="1">
    <citation type="submission" date="2019-03" db="EMBL/GenBank/DDBJ databases">
        <title>Genomic Encyclopedia of Archaeal and Bacterial Type Strains, Phase II (KMG-II): from individual species to whole genera.</title>
        <authorList>
            <person name="Goeker M."/>
        </authorList>
    </citation>
    <scope>NUCLEOTIDE SEQUENCE [LARGE SCALE GENOMIC DNA]</scope>
    <source>
        <strain evidence="3 4">RL-C</strain>
    </source>
</reference>
<dbReference type="InterPro" id="IPR000868">
    <property type="entry name" value="Isochorismatase-like_dom"/>
</dbReference>
<dbReference type="GO" id="GO:0016787">
    <property type="term" value="F:hydrolase activity"/>
    <property type="evidence" value="ECO:0007669"/>
    <property type="project" value="UniProtKB-KW"/>
</dbReference>
<dbReference type="RefSeq" id="WP_131838836.1">
    <property type="nucleotide sequence ID" value="NZ_SLWB01000005.1"/>
</dbReference>
<dbReference type="OrthoDB" id="9785724at2"/>
<protein>
    <submittedName>
        <fullName evidence="3">Nicotinamidase-related amidase</fullName>
    </submittedName>
</protein>
<accession>A0A4R2EJU5</accession>
<organism evidence="3 4">
    <name type="scientific">Acetobacteroides hydrogenigenes</name>
    <dbReference type="NCBI Taxonomy" id="979970"/>
    <lineage>
        <taxon>Bacteria</taxon>
        <taxon>Pseudomonadati</taxon>
        <taxon>Bacteroidota</taxon>
        <taxon>Bacteroidia</taxon>
        <taxon>Bacteroidales</taxon>
        <taxon>Rikenellaceae</taxon>
        <taxon>Acetobacteroides</taxon>
    </lineage>
</organism>
<dbReference type="CDD" id="cd01014">
    <property type="entry name" value="nicotinamidase_related"/>
    <property type="match status" value="1"/>
</dbReference>
<evidence type="ECO:0000256" key="1">
    <source>
        <dbReference type="ARBA" id="ARBA00022801"/>
    </source>
</evidence>